<organism evidence="1 2">
    <name type="scientific">Photobacterium rosenbergii</name>
    <dbReference type="NCBI Taxonomy" id="294936"/>
    <lineage>
        <taxon>Bacteria</taxon>
        <taxon>Pseudomonadati</taxon>
        <taxon>Pseudomonadota</taxon>
        <taxon>Gammaproteobacteria</taxon>
        <taxon>Vibrionales</taxon>
        <taxon>Vibrionaceae</taxon>
        <taxon>Photobacterium</taxon>
    </lineage>
</organism>
<dbReference type="Pfam" id="PF12472">
    <property type="entry name" value="DUF3693"/>
    <property type="match status" value="1"/>
</dbReference>
<protein>
    <recommendedName>
        <fullName evidence="3">Phage related protein</fullName>
    </recommendedName>
</protein>
<reference evidence="1 2" key="1">
    <citation type="submission" date="2018-03" db="EMBL/GenBank/DDBJ databases">
        <title>Whole genome sequencing of Histamine producing bacteria.</title>
        <authorList>
            <person name="Butler K."/>
        </authorList>
    </citation>
    <scope>NUCLEOTIDE SEQUENCE [LARGE SCALE GENOMIC DNA]</scope>
    <source>
        <strain evidence="1 2">DSM 19138</strain>
    </source>
</reference>
<evidence type="ECO:0000313" key="1">
    <source>
        <dbReference type="EMBL" id="PSW13642.1"/>
    </source>
</evidence>
<sequence length="122" mass="13690">MYANYLLDSYKSAMNYVQDKQIAHDLNVTPARISEMRKGKRYISDSEAVFMAEHANIDPKEALLGCHSDRNENPKIKQLWKDIAKKLNCQGIHAFTMTFLASGLMVTSLSGIISECALCTLC</sequence>
<proteinExistence type="predicted"/>
<evidence type="ECO:0000313" key="2">
    <source>
        <dbReference type="Proteomes" id="UP000241346"/>
    </source>
</evidence>
<evidence type="ECO:0008006" key="3">
    <source>
        <dbReference type="Google" id="ProtNLM"/>
    </source>
</evidence>
<dbReference type="AlphaFoldDB" id="A0A2T3NGG5"/>
<dbReference type="RefSeq" id="WP_107298151.1">
    <property type="nucleotide sequence ID" value="NZ_PYMB01000003.1"/>
</dbReference>
<comment type="caution">
    <text evidence="1">The sequence shown here is derived from an EMBL/GenBank/DDBJ whole genome shotgun (WGS) entry which is preliminary data.</text>
</comment>
<dbReference type="OrthoDB" id="5588284at2"/>
<dbReference type="Proteomes" id="UP000241346">
    <property type="component" value="Unassembled WGS sequence"/>
</dbReference>
<name>A0A2T3NGG5_9GAMM</name>
<accession>A0A2T3NGG5</accession>
<dbReference type="InterPro" id="IPR021096">
    <property type="entry name" value="Vibrio_phage_VSK_Orf152"/>
</dbReference>
<dbReference type="EMBL" id="PYMB01000003">
    <property type="protein sequence ID" value="PSW13642.1"/>
    <property type="molecule type" value="Genomic_DNA"/>
</dbReference>
<gene>
    <name evidence="1" type="ORF">C9J01_10800</name>
</gene>